<dbReference type="PANTHER" id="PTHR13822:SF10">
    <property type="entry name" value="ATP SYNTHASE EPSILON CHAIN, CHLOROPLASTIC"/>
    <property type="match status" value="1"/>
</dbReference>
<dbReference type="InterPro" id="IPR020547">
    <property type="entry name" value="ATP_synth_F1_esu_C"/>
</dbReference>
<evidence type="ECO:0000259" key="16">
    <source>
        <dbReference type="Pfam" id="PF02823"/>
    </source>
</evidence>
<keyword evidence="6 13" id="KW-0813">Transport</keyword>
<dbReference type="SUPFAM" id="SSF46604">
    <property type="entry name" value="Epsilon subunit of F1F0-ATP synthase C-terminal domain"/>
    <property type="match status" value="1"/>
</dbReference>
<evidence type="ECO:0000256" key="3">
    <source>
        <dbReference type="ARBA" id="ARBA00005712"/>
    </source>
</evidence>
<dbReference type="RefSeq" id="WP_068717299.1">
    <property type="nucleotide sequence ID" value="NZ_AP014636.1"/>
</dbReference>
<dbReference type="InterPro" id="IPR020546">
    <property type="entry name" value="ATP_synth_F1_dsu/esu_N"/>
</dbReference>
<keyword evidence="7 13" id="KW-0406">Ion transport</keyword>
<dbReference type="InterPro" id="IPR036771">
    <property type="entry name" value="ATPsynth_dsu/esu_N"/>
</dbReference>
<dbReference type="SUPFAM" id="SSF51344">
    <property type="entry name" value="Epsilon subunit of F1F0-ATP synthase N-terminal domain"/>
    <property type="match status" value="1"/>
</dbReference>
<dbReference type="NCBIfam" id="NF001847">
    <property type="entry name" value="PRK00571.1-4"/>
    <property type="match status" value="1"/>
</dbReference>
<dbReference type="InterPro" id="IPR036794">
    <property type="entry name" value="ATP_F1_dsu/esu_C_sf"/>
</dbReference>
<dbReference type="Pfam" id="PF02823">
    <property type="entry name" value="ATP-synt_DE_N"/>
    <property type="match status" value="1"/>
</dbReference>
<evidence type="ECO:0000256" key="1">
    <source>
        <dbReference type="ARBA" id="ARBA00003543"/>
    </source>
</evidence>
<evidence type="ECO:0000256" key="14">
    <source>
        <dbReference type="RuleBase" id="RU003656"/>
    </source>
</evidence>
<evidence type="ECO:0000256" key="9">
    <source>
        <dbReference type="ARBA" id="ARBA00023196"/>
    </source>
</evidence>
<dbReference type="Gene3D" id="1.20.5.440">
    <property type="entry name" value="ATP synthase delta/epsilon subunit, C-terminal domain"/>
    <property type="match status" value="1"/>
</dbReference>
<dbReference type="Pfam" id="PF00401">
    <property type="entry name" value="ATP-synt_DE"/>
    <property type="match status" value="1"/>
</dbReference>
<evidence type="ECO:0000256" key="11">
    <source>
        <dbReference type="ARBA" id="ARBA00030215"/>
    </source>
</evidence>
<evidence type="ECO:0000256" key="6">
    <source>
        <dbReference type="ARBA" id="ARBA00022448"/>
    </source>
</evidence>
<dbReference type="HAMAP" id="MF_00530">
    <property type="entry name" value="ATP_synth_epsil_bac"/>
    <property type="match status" value="1"/>
</dbReference>
<evidence type="ECO:0000256" key="7">
    <source>
        <dbReference type="ARBA" id="ARBA00023065"/>
    </source>
</evidence>
<accession>A0ABS7YNJ5</accession>
<feature type="domain" description="ATP synthase epsilon subunit C-terminal" evidence="15">
    <location>
        <begin position="95"/>
        <end position="139"/>
    </location>
</feature>
<feature type="domain" description="ATP synthase F1 complex delta/epsilon subunit N-terminal" evidence="16">
    <location>
        <begin position="10"/>
        <end position="90"/>
    </location>
</feature>
<dbReference type="InterPro" id="IPR001469">
    <property type="entry name" value="ATP_synth_F1_dsu/esu"/>
</dbReference>
<evidence type="ECO:0000256" key="8">
    <source>
        <dbReference type="ARBA" id="ARBA00023136"/>
    </source>
</evidence>
<evidence type="ECO:0000256" key="5">
    <source>
        <dbReference type="ARBA" id="ARBA00014480"/>
    </source>
</evidence>
<comment type="subcellular location">
    <subcellularLocation>
        <location evidence="2 13">Cell membrane</location>
        <topology evidence="2 13">Peripheral membrane protein</topology>
    </subcellularLocation>
</comment>
<comment type="function">
    <text evidence="1 13">Produces ATP from ADP in the presence of a proton gradient across the membrane.</text>
</comment>
<comment type="similarity">
    <text evidence="3 13 14">Belongs to the ATPase epsilon chain family.</text>
</comment>
<comment type="subunit">
    <text evidence="4 13 14">F-type ATPases have 2 components, CF(1) - the catalytic core - and CF(0) - the membrane proton channel. CF(1) has five subunits: alpha(3), beta(3), gamma(1), delta(1), epsilon(1). CF(0) has three main subunits: a, b and c.</text>
</comment>
<keyword evidence="10 13" id="KW-0066">ATP synthesis</keyword>
<organism evidence="17 18">
    <name type="scientific">Vibrio tritonius</name>
    <dbReference type="NCBI Taxonomy" id="1435069"/>
    <lineage>
        <taxon>Bacteria</taxon>
        <taxon>Pseudomonadati</taxon>
        <taxon>Pseudomonadota</taxon>
        <taxon>Gammaproteobacteria</taxon>
        <taxon>Vibrionales</taxon>
        <taxon>Vibrionaceae</taxon>
        <taxon>Vibrio</taxon>
    </lineage>
</organism>
<keyword evidence="18" id="KW-1185">Reference proteome</keyword>
<evidence type="ECO:0000256" key="10">
    <source>
        <dbReference type="ARBA" id="ARBA00023310"/>
    </source>
</evidence>
<protein>
    <recommendedName>
        <fullName evidence="5 13">ATP synthase epsilon chain</fullName>
    </recommendedName>
    <alternativeName>
        <fullName evidence="12 13">ATP synthase F1 sector epsilon subunit</fullName>
    </alternativeName>
    <alternativeName>
        <fullName evidence="11 13">F-ATPase epsilon subunit</fullName>
    </alternativeName>
</protein>
<keyword evidence="13" id="KW-1003">Cell membrane</keyword>
<sequence length="149" mass="15731">MAIGVTQNTFQLNVVSAERTLFSGSAHALAIAGADGELGIRPGHSPLISKIKPGVARIAGDLNEPEEILYISGGLVEVQPDSVTVLADTALHGSEIDKARAEAARKAAEEHIRQSGDDVNFTQAHVELTKALAQLRAVELTSKTSRKAR</sequence>
<evidence type="ECO:0000256" key="12">
    <source>
        <dbReference type="ARBA" id="ARBA00031795"/>
    </source>
</evidence>
<proteinExistence type="inferred from homology"/>
<gene>
    <name evidence="13 17" type="primary">atpC</name>
    <name evidence="17" type="ORF">LDJ79_14125</name>
</gene>
<evidence type="ECO:0000256" key="13">
    <source>
        <dbReference type="HAMAP-Rule" id="MF_00530"/>
    </source>
</evidence>
<name>A0ABS7YNJ5_9VIBR</name>
<reference evidence="18" key="1">
    <citation type="submission" date="2023-07" db="EMBL/GenBank/DDBJ databases">
        <title>Molecular identification of indigenous halophilic bacteria isolated from red sea cost, biodegradation of synthetic dyes and assessment of degraded metabolite toxicity.</title>
        <authorList>
            <person name="Chaieb K."/>
            <person name="Altayb H.N."/>
        </authorList>
    </citation>
    <scope>NUCLEOTIDE SEQUENCE [LARGE SCALE GENOMIC DNA]</scope>
    <source>
        <strain evidence="18">K20</strain>
    </source>
</reference>
<dbReference type="Proteomes" id="UP001199044">
    <property type="component" value="Unassembled WGS sequence"/>
</dbReference>
<dbReference type="Gene3D" id="2.60.15.10">
    <property type="entry name" value="F0F1 ATP synthase delta/epsilon subunit, N-terminal"/>
    <property type="match status" value="1"/>
</dbReference>
<dbReference type="CDD" id="cd12152">
    <property type="entry name" value="F1-ATPase_delta"/>
    <property type="match status" value="1"/>
</dbReference>
<comment type="caution">
    <text evidence="17">The sequence shown here is derived from an EMBL/GenBank/DDBJ whole genome shotgun (WGS) entry which is preliminary data.</text>
</comment>
<dbReference type="NCBIfam" id="TIGR01216">
    <property type="entry name" value="ATP_synt_epsi"/>
    <property type="match status" value="1"/>
</dbReference>
<evidence type="ECO:0000259" key="15">
    <source>
        <dbReference type="Pfam" id="PF00401"/>
    </source>
</evidence>
<evidence type="ECO:0000313" key="17">
    <source>
        <dbReference type="EMBL" id="MCA2017258.1"/>
    </source>
</evidence>
<dbReference type="PANTHER" id="PTHR13822">
    <property type="entry name" value="ATP SYNTHASE DELTA/EPSILON CHAIN"/>
    <property type="match status" value="1"/>
</dbReference>
<evidence type="ECO:0000256" key="4">
    <source>
        <dbReference type="ARBA" id="ARBA00011648"/>
    </source>
</evidence>
<keyword evidence="13" id="KW-0375">Hydrogen ion transport</keyword>
<evidence type="ECO:0000256" key="2">
    <source>
        <dbReference type="ARBA" id="ARBA00004202"/>
    </source>
</evidence>
<dbReference type="EMBL" id="JAIWIU010000099">
    <property type="protein sequence ID" value="MCA2017258.1"/>
    <property type="molecule type" value="Genomic_DNA"/>
</dbReference>
<evidence type="ECO:0000313" key="18">
    <source>
        <dbReference type="Proteomes" id="UP001199044"/>
    </source>
</evidence>
<keyword evidence="8 13" id="KW-0472">Membrane</keyword>
<keyword evidence="9 13" id="KW-0139">CF(1)</keyword>